<evidence type="ECO:0000313" key="3">
    <source>
        <dbReference type="EMBL" id="GEP41333.1"/>
    </source>
</evidence>
<dbReference type="PANTHER" id="PTHR42970:SF1">
    <property type="entry name" value="PECTATE LYASE C-RELATED"/>
    <property type="match status" value="1"/>
</dbReference>
<dbReference type="SUPFAM" id="SSF51126">
    <property type="entry name" value="Pectin lyase-like"/>
    <property type="match status" value="1"/>
</dbReference>
<dbReference type="GO" id="GO:0016829">
    <property type="term" value="F:lyase activity"/>
    <property type="evidence" value="ECO:0007669"/>
    <property type="project" value="UniProtKB-KW"/>
</dbReference>
<keyword evidence="4" id="KW-1185">Reference proteome</keyword>
<comment type="caution">
    <text evidence="3">The sequence shown here is derived from an EMBL/GenBank/DDBJ whole genome shotgun (WGS) entry which is preliminary data.</text>
</comment>
<dbReference type="AlphaFoldDB" id="A0A512M3M6"/>
<sequence length="407" mass="43828">MWAKGGRGGEVIAVTNLDDSGPGSLRAAVETRCPRTVIFRVSGTIELKTPLRIREPFITIAGQTAPGDGICLKNYELQIGQTHDVIVRYLRCRPGDKTSQASEMDALTIWDTKDVIVDHCSATWSTDECLSVTNDSDRITVQHCLIAEALPTHGLGSIIGCYRGSISFLHNVYAHNRDRNPRASGYQAVAGHADDPGPRIEFRGNTLFNWSSGAGYTGSGKADAPERIAMNYTGNYLKPGADTSTAYRTSAFSVYSGAVAELFLDGNQAHQPPQPIEFQSELLIVRPGATIVMRETPLPFEPAAEKLTASAAHTRALAIAGASKPKRDAVDTRIIAGVKDGTGRQIKTVTEDAWPVLRGGEAEADTDGDGLPDVWEKAHALNPMDSADAAHTNPEGWTHLEVWLNAL</sequence>
<dbReference type="GO" id="GO:0046872">
    <property type="term" value="F:metal ion binding"/>
    <property type="evidence" value="ECO:0007669"/>
    <property type="project" value="UniProtKB-KW"/>
</dbReference>
<dbReference type="Gene3D" id="2.160.20.10">
    <property type="entry name" value="Single-stranded right-handed beta-helix, Pectin lyase-like"/>
    <property type="match status" value="1"/>
</dbReference>
<evidence type="ECO:0000313" key="4">
    <source>
        <dbReference type="Proteomes" id="UP000321577"/>
    </source>
</evidence>
<dbReference type="InterPro" id="IPR011050">
    <property type="entry name" value="Pectin_lyase_fold/virulence"/>
</dbReference>
<dbReference type="InterPro" id="IPR052063">
    <property type="entry name" value="Polysaccharide_Lyase_1"/>
</dbReference>
<dbReference type="InterPro" id="IPR012334">
    <property type="entry name" value="Pectin_lyas_fold"/>
</dbReference>
<accession>A0A512M3M6</accession>
<evidence type="ECO:0000256" key="1">
    <source>
        <dbReference type="ARBA" id="ARBA00022723"/>
    </source>
</evidence>
<proteinExistence type="predicted"/>
<keyword evidence="2" id="KW-0325">Glycoprotein</keyword>
<gene>
    <name evidence="3" type="primary">pel_1</name>
    <name evidence="3" type="ORF">BGE01nite_06240</name>
</gene>
<keyword evidence="1" id="KW-0479">Metal-binding</keyword>
<reference evidence="3 4" key="1">
    <citation type="submission" date="2019-07" db="EMBL/GenBank/DDBJ databases">
        <title>Whole genome shotgun sequence of Brevifollis gellanilyticus NBRC 108608.</title>
        <authorList>
            <person name="Hosoyama A."/>
            <person name="Uohara A."/>
            <person name="Ohji S."/>
            <person name="Ichikawa N."/>
        </authorList>
    </citation>
    <scope>NUCLEOTIDE SEQUENCE [LARGE SCALE GENOMIC DNA]</scope>
    <source>
        <strain evidence="3 4">NBRC 108608</strain>
    </source>
</reference>
<name>A0A512M3M6_9BACT</name>
<keyword evidence="3" id="KW-0456">Lyase</keyword>
<dbReference type="EMBL" id="BKAG01000003">
    <property type="protein sequence ID" value="GEP41333.1"/>
    <property type="molecule type" value="Genomic_DNA"/>
</dbReference>
<dbReference type="PANTHER" id="PTHR42970">
    <property type="entry name" value="PECTATE LYASE C-RELATED"/>
    <property type="match status" value="1"/>
</dbReference>
<protein>
    <submittedName>
        <fullName evidence="3">Pectate lyase</fullName>
    </submittedName>
</protein>
<evidence type="ECO:0000256" key="2">
    <source>
        <dbReference type="ARBA" id="ARBA00023180"/>
    </source>
</evidence>
<dbReference type="Proteomes" id="UP000321577">
    <property type="component" value="Unassembled WGS sequence"/>
</dbReference>
<organism evidence="3 4">
    <name type="scientific">Brevifollis gellanilyticus</name>
    <dbReference type="NCBI Taxonomy" id="748831"/>
    <lineage>
        <taxon>Bacteria</taxon>
        <taxon>Pseudomonadati</taxon>
        <taxon>Verrucomicrobiota</taxon>
        <taxon>Verrucomicrobiia</taxon>
        <taxon>Verrucomicrobiales</taxon>
        <taxon>Verrucomicrobiaceae</taxon>
    </lineage>
</organism>